<dbReference type="EnsemblMetazoa" id="Aqu2.1.37976_001">
    <property type="protein sequence ID" value="Aqu2.1.37976_001"/>
    <property type="gene ID" value="Aqu2.1.37976"/>
</dbReference>
<organism evidence="2">
    <name type="scientific">Amphimedon queenslandica</name>
    <name type="common">Sponge</name>
    <dbReference type="NCBI Taxonomy" id="400682"/>
    <lineage>
        <taxon>Eukaryota</taxon>
        <taxon>Metazoa</taxon>
        <taxon>Porifera</taxon>
        <taxon>Demospongiae</taxon>
        <taxon>Heteroscleromorpha</taxon>
        <taxon>Haplosclerida</taxon>
        <taxon>Niphatidae</taxon>
        <taxon>Amphimedon</taxon>
    </lineage>
</organism>
<protein>
    <submittedName>
        <fullName evidence="2">Uncharacterized protein</fullName>
    </submittedName>
</protein>
<proteinExistence type="predicted"/>
<dbReference type="AlphaFoldDB" id="A0A1X7VD67"/>
<accession>A0A1X7VD67</accession>
<name>A0A1X7VD67_AMPQE</name>
<dbReference type="InParanoid" id="A0A1X7VD67"/>
<reference evidence="2" key="1">
    <citation type="submission" date="2017-05" db="UniProtKB">
        <authorList>
            <consortium name="EnsemblMetazoa"/>
        </authorList>
    </citation>
    <scope>IDENTIFICATION</scope>
</reference>
<evidence type="ECO:0000256" key="1">
    <source>
        <dbReference type="SAM" id="MobiDB-lite"/>
    </source>
</evidence>
<feature type="compositionally biased region" description="Basic residues" evidence="1">
    <location>
        <begin position="141"/>
        <end position="155"/>
    </location>
</feature>
<sequence>MSVRNQLKWAEVSKNPPYYLVYFKDERTVPVIKAACIVEDSSKLEPGSLCHVKERKVVYDGVVVTSGTKDDVVNVEEQFLIGVYNPDFIEESSDSSDNDTDWDGLSCENINEREGMSGDKQVDELAATSKWKRNDIYKGNQPKRPKGSNKGKQNVKKKETMKKVMSSVATASSSSVLPVVKVETPQSLHQASSTPISSVLASSSSYNGTRSFDVDACMSDNTQPPPFSIDNEMMNSLMVQIDKLERENILCLSQYSLVMNHLFGRMGTISHLPPASLQPPVATIRSVVTESALEQEPVITQASIASHLGAAMTSQPAPATPPSHPVAPVTPPVPVTPILVTSPDPVAVITHAAGQQSLGKSVLPVPVTPCSNYEDNLNDPDEVIRKYPKLNSVVHAGRLAVRLATEAYFGDDVLRKCTVYG</sequence>
<evidence type="ECO:0000313" key="2">
    <source>
        <dbReference type="EnsemblMetazoa" id="Aqu2.1.37976_001"/>
    </source>
</evidence>
<feature type="region of interest" description="Disordered" evidence="1">
    <location>
        <begin position="131"/>
        <end position="161"/>
    </location>
</feature>